<feature type="domain" description="AMP-binding enzyme C-terminal" evidence="2">
    <location>
        <begin position="416"/>
        <end position="489"/>
    </location>
</feature>
<dbReference type="Gene3D" id="3.40.50.12780">
    <property type="entry name" value="N-terminal domain of ligase-like"/>
    <property type="match status" value="1"/>
</dbReference>
<dbReference type="InterPro" id="IPR000873">
    <property type="entry name" value="AMP-dep_synth/lig_dom"/>
</dbReference>
<dbReference type="Gene3D" id="3.30.300.30">
    <property type="match status" value="1"/>
</dbReference>
<feature type="domain" description="AMP-dependent synthetase/ligase" evidence="1">
    <location>
        <begin position="9"/>
        <end position="365"/>
    </location>
</feature>
<dbReference type="GO" id="GO:0006631">
    <property type="term" value="P:fatty acid metabolic process"/>
    <property type="evidence" value="ECO:0007669"/>
    <property type="project" value="TreeGrafter"/>
</dbReference>
<dbReference type="InterPro" id="IPR042099">
    <property type="entry name" value="ANL_N_sf"/>
</dbReference>
<dbReference type="PANTHER" id="PTHR43201:SF32">
    <property type="entry name" value="2-SUCCINYLBENZOATE--COA LIGASE, CHLOROPLASTIC_PEROXISOMAL"/>
    <property type="match status" value="1"/>
</dbReference>
<protein>
    <submittedName>
        <fullName evidence="3">Long-chain fatty acid--CoA ligase</fullName>
    </submittedName>
</protein>
<dbReference type="PROSITE" id="PS00455">
    <property type="entry name" value="AMP_BINDING"/>
    <property type="match status" value="1"/>
</dbReference>
<organism evidence="3 4">
    <name type="scientific">Sulfobacillus acidophilus</name>
    <dbReference type="NCBI Taxonomy" id="53633"/>
    <lineage>
        <taxon>Bacteria</taxon>
        <taxon>Bacillati</taxon>
        <taxon>Bacillota</taxon>
        <taxon>Clostridia</taxon>
        <taxon>Eubacteriales</taxon>
        <taxon>Clostridiales Family XVII. Incertae Sedis</taxon>
        <taxon>Sulfobacillus</taxon>
    </lineage>
</organism>
<evidence type="ECO:0000259" key="2">
    <source>
        <dbReference type="Pfam" id="PF13193"/>
    </source>
</evidence>
<evidence type="ECO:0000313" key="4">
    <source>
        <dbReference type="Proteomes" id="UP000241848"/>
    </source>
</evidence>
<comment type="caution">
    <text evidence="3">The sequence shown here is derived from an EMBL/GenBank/DDBJ whole genome shotgun (WGS) entry which is preliminary data.</text>
</comment>
<dbReference type="SUPFAM" id="SSF56801">
    <property type="entry name" value="Acetyl-CoA synthetase-like"/>
    <property type="match status" value="1"/>
</dbReference>
<dbReference type="EMBL" id="PXYV01000026">
    <property type="protein sequence ID" value="PSR21866.1"/>
    <property type="molecule type" value="Genomic_DNA"/>
</dbReference>
<evidence type="ECO:0000259" key="1">
    <source>
        <dbReference type="Pfam" id="PF00501"/>
    </source>
</evidence>
<dbReference type="InterPro" id="IPR020845">
    <property type="entry name" value="AMP-binding_CS"/>
</dbReference>
<dbReference type="Pfam" id="PF00501">
    <property type="entry name" value="AMP-binding"/>
    <property type="match status" value="1"/>
</dbReference>
<dbReference type="Pfam" id="PF13193">
    <property type="entry name" value="AMP-binding_C"/>
    <property type="match status" value="1"/>
</dbReference>
<dbReference type="InterPro" id="IPR025110">
    <property type="entry name" value="AMP-bd_C"/>
</dbReference>
<dbReference type="Proteomes" id="UP000241848">
    <property type="component" value="Unassembled WGS sequence"/>
</dbReference>
<proteinExistence type="predicted"/>
<gene>
    <name evidence="3" type="ORF">C7B45_09260</name>
</gene>
<dbReference type="GO" id="GO:0031956">
    <property type="term" value="F:medium-chain fatty acid-CoA ligase activity"/>
    <property type="evidence" value="ECO:0007669"/>
    <property type="project" value="TreeGrafter"/>
</dbReference>
<evidence type="ECO:0000313" key="3">
    <source>
        <dbReference type="EMBL" id="PSR21866.1"/>
    </source>
</evidence>
<sequence>MLTVGQALEGSARRYADKVALVFGNQTLTYRQVDETANQMARAFYSLELEAGDRVGLLLPNGLSMAQAYFALAKAGLVGVPLNLRWQPSEIMYAISDAQVSMLLADRDLAPMLNQAEQFLPVYYTGGYPEDPTHDFEALAGEESTEPMDVEVQESDPWVIVYTSGTTGKPKGAVRSHYSNVIIALTLVSELGITAHDVGFAILPMFHVNSMWFVTLSLAVGATCVIYPHRAFHPQHVIEEMNQHQVTYSMFVPTLLTFLADAVEQGKIDPTSLRVMMTSSAPLDSTLRDRLIRGFPNVELYDLYGASEYGAATLIRHRLGGILGSVGFPAIGQEVRVLDDQRKPVDPGVIGEVFVRGPSLMTEYWRNPAATQEAFTSEGFLTVGDMGYLTADGILYLVDRKKDMIIVAGENVYPTEVENVLLSHPAVALAAVVGVPDARRGERVAAMVVLREGQTLAIAELDELCRKDLADYKRPYAIEVVKELPLGPTSKVVRRLAREQWMASHVSS</sequence>
<dbReference type="AlphaFoldDB" id="A0A2T2WI13"/>
<keyword evidence="3" id="KW-0436">Ligase</keyword>
<reference evidence="3 4" key="1">
    <citation type="journal article" date="2014" name="BMC Genomics">
        <title>Comparison of environmental and isolate Sulfobacillus genomes reveals diverse carbon, sulfur, nitrogen, and hydrogen metabolisms.</title>
        <authorList>
            <person name="Justice N.B."/>
            <person name="Norman A."/>
            <person name="Brown C.T."/>
            <person name="Singh A."/>
            <person name="Thomas B.C."/>
            <person name="Banfield J.F."/>
        </authorList>
    </citation>
    <scope>NUCLEOTIDE SEQUENCE [LARGE SCALE GENOMIC DNA]</scope>
    <source>
        <strain evidence="3">AMDSBA3</strain>
    </source>
</reference>
<name>A0A2T2WI13_9FIRM</name>
<accession>A0A2T2WI13</accession>
<dbReference type="PANTHER" id="PTHR43201">
    <property type="entry name" value="ACYL-COA SYNTHETASE"/>
    <property type="match status" value="1"/>
</dbReference>
<dbReference type="InterPro" id="IPR045851">
    <property type="entry name" value="AMP-bd_C_sf"/>
</dbReference>